<sequence length="384" mass="41874">GFAAFGDSYSVGIGTGIDGGYLDSEGACRYGQHAYPLLLHQDLNNATASNTSFQWLSCVGSQIADLLSALPSSQIDALNTSLPLSFATLSIGGNDLGYFDIMNACIFRFYAWYSGPCATALAAADTALASPLFAYHLDILLTELLDRVAWEKRPGFTITVTGYARFFNALTPACDDMSLGVWEGKKPSGAAPKLTRELRARVNGLVVATNGKLREAVQRANARFRSEAARSPRVVFVDYDAQFEGHRFCEQGVVEPAYNRTETWFFLVGGPDNAPDRTKDGRGAVRDGSASSSTAVMIPNTLDPASRLIDPQTCLARAQKRGDWGELAVCYMAMASSRDADLRPAYAEVRAQNGMWWVPTSYGKAFHPRSLGYEAIRDEIYETW</sequence>
<feature type="non-terminal residue" evidence="1">
    <location>
        <position position="384"/>
    </location>
</feature>
<evidence type="ECO:0000313" key="1">
    <source>
        <dbReference type="EMBL" id="PSR83641.1"/>
    </source>
</evidence>
<dbReference type="CDD" id="cd01823">
    <property type="entry name" value="SEST_like"/>
    <property type="match status" value="1"/>
</dbReference>
<keyword evidence="1" id="KW-0378">Hydrolase</keyword>
<evidence type="ECO:0000313" key="2">
    <source>
        <dbReference type="Proteomes" id="UP000241462"/>
    </source>
</evidence>
<dbReference type="PANTHER" id="PTHR37981">
    <property type="entry name" value="LIPASE 2"/>
    <property type="match status" value="1"/>
</dbReference>
<dbReference type="GO" id="GO:0006629">
    <property type="term" value="P:lipid metabolic process"/>
    <property type="evidence" value="ECO:0007669"/>
    <property type="project" value="TreeGrafter"/>
</dbReference>
<feature type="non-terminal residue" evidence="1">
    <location>
        <position position="1"/>
    </location>
</feature>
<dbReference type="InterPro" id="IPR037460">
    <property type="entry name" value="SEST-like"/>
</dbReference>
<proteinExistence type="predicted"/>
<keyword evidence="2" id="KW-1185">Reference proteome</keyword>
<dbReference type="AlphaFoldDB" id="A0A2T3A6B7"/>
<dbReference type="OrthoDB" id="21678at2759"/>
<reference evidence="1 2" key="1">
    <citation type="journal article" date="2018" name="Mycol. Prog.">
        <title>Coniella lustricola, a new species from submerged detritus.</title>
        <authorList>
            <person name="Raudabaugh D.B."/>
            <person name="Iturriaga T."/>
            <person name="Carver A."/>
            <person name="Mondo S."/>
            <person name="Pangilinan J."/>
            <person name="Lipzen A."/>
            <person name="He G."/>
            <person name="Amirebrahimi M."/>
            <person name="Grigoriev I.V."/>
            <person name="Miller A.N."/>
        </authorList>
    </citation>
    <scope>NUCLEOTIDE SEQUENCE [LARGE SCALE GENOMIC DNA]</scope>
    <source>
        <strain evidence="1 2">B22-T-1</strain>
    </source>
</reference>
<dbReference type="EMBL" id="KZ678457">
    <property type="protein sequence ID" value="PSR83641.1"/>
    <property type="molecule type" value="Genomic_DNA"/>
</dbReference>
<accession>A0A2T3A6B7</accession>
<organism evidence="1 2">
    <name type="scientific">Coniella lustricola</name>
    <dbReference type="NCBI Taxonomy" id="2025994"/>
    <lineage>
        <taxon>Eukaryota</taxon>
        <taxon>Fungi</taxon>
        <taxon>Dikarya</taxon>
        <taxon>Ascomycota</taxon>
        <taxon>Pezizomycotina</taxon>
        <taxon>Sordariomycetes</taxon>
        <taxon>Sordariomycetidae</taxon>
        <taxon>Diaporthales</taxon>
        <taxon>Schizoparmaceae</taxon>
        <taxon>Coniella</taxon>
    </lineage>
</organism>
<protein>
    <submittedName>
        <fullName evidence="1">SGNH hydrolase-type esterase domain-containing protein</fullName>
    </submittedName>
</protein>
<name>A0A2T3A6B7_9PEZI</name>
<dbReference type="InterPro" id="IPR036514">
    <property type="entry name" value="SGNH_hydro_sf"/>
</dbReference>
<gene>
    <name evidence="1" type="ORF">BD289DRAFT_351576</name>
</gene>
<dbReference type="InParanoid" id="A0A2T3A6B7"/>
<dbReference type="Gene3D" id="3.40.50.1110">
    <property type="entry name" value="SGNH hydrolase"/>
    <property type="match status" value="1"/>
</dbReference>
<dbReference type="PANTHER" id="PTHR37981:SF1">
    <property type="entry name" value="SGNH HYDROLASE-TYPE ESTERASE DOMAIN-CONTAINING PROTEIN"/>
    <property type="match status" value="1"/>
</dbReference>
<dbReference type="SUPFAM" id="SSF52266">
    <property type="entry name" value="SGNH hydrolase"/>
    <property type="match status" value="1"/>
</dbReference>
<dbReference type="GO" id="GO:0016788">
    <property type="term" value="F:hydrolase activity, acting on ester bonds"/>
    <property type="evidence" value="ECO:0007669"/>
    <property type="project" value="InterPro"/>
</dbReference>
<dbReference type="Proteomes" id="UP000241462">
    <property type="component" value="Unassembled WGS sequence"/>
</dbReference>